<gene>
    <name evidence="1" type="ORF">GCM10008933_09860</name>
</gene>
<name>A0ABP3HUB1_9BACL</name>
<sequence>MLDQSALFEHRFWLQILGDHSRFIFNTLSPKETADIQTAHQFIQAFDQLLNQARDVGSDAQLGTLNKQAYSLTVNLRQFKLNILERQLVKQITIALTPTFINHMVNELEEYLRILNSLLEGEPVPQFDALHHDFLWLSDAAGHAAAISSDLDFVEKRLIARSQAFEGHFQQFYLKSIEMAGYMRTELRDFPAFRRFHTDVDMEMNLFRAFLKELEDLELSAEVLDRISPLMPDHMMREECYYLMKLAQLGLVQDPECTPDKPRIEEEI</sequence>
<protein>
    <submittedName>
        <fullName evidence="1">DUF2935 domain-containing protein</fullName>
    </submittedName>
</protein>
<keyword evidence="2" id="KW-1185">Reference proteome</keyword>
<comment type="caution">
    <text evidence="1">The sequence shown here is derived from an EMBL/GenBank/DDBJ whole genome shotgun (WGS) entry which is preliminary data.</text>
</comment>
<dbReference type="InterPro" id="IPR021328">
    <property type="entry name" value="CotB-like"/>
</dbReference>
<dbReference type="Gene3D" id="1.20.1260.120">
    <property type="entry name" value="Protein of unknown function DUF2935"/>
    <property type="match status" value="1"/>
</dbReference>
<evidence type="ECO:0000313" key="1">
    <source>
        <dbReference type="EMBL" id="GAA0380733.1"/>
    </source>
</evidence>
<dbReference type="RefSeq" id="WP_343858204.1">
    <property type="nucleotide sequence ID" value="NZ_BAAACX010000006.1"/>
</dbReference>
<dbReference type="SUPFAM" id="SSF158430">
    <property type="entry name" value="Bacillus cereus metalloprotein-like"/>
    <property type="match status" value="2"/>
</dbReference>
<proteinExistence type="predicted"/>
<dbReference type="Proteomes" id="UP001500340">
    <property type="component" value="Unassembled WGS sequence"/>
</dbReference>
<dbReference type="Pfam" id="PF11155">
    <property type="entry name" value="DUF2935"/>
    <property type="match status" value="2"/>
</dbReference>
<evidence type="ECO:0000313" key="2">
    <source>
        <dbReference type="Proteomes" id="UP001500340"/>
    </source>
</evidence>
<accession>A0ABP3HUB1</accession>
<dbReference type="EMBL" id="BAAACX010000006">
    <property type="protein sequence ID" value="GAA0380733.1"/>
    <property type="molecule type" value="Genomic_DNA"/>
</dbReference>
<reference evidence="2" key="1">
    <citation type="journal article" date="2019" name="Int. J. Syst. Evol. Microbiol.">
        <title>The Global Catalogue of Microorganisms (GCM) 10K type strain sequencing project: providing services to taxonomists for standard genome sequencing and annotation.</title>
        <authorList>
            <consortium name="The Broad Institute Genomics Platform"/>
            <consortium name="The Broad Institute Genome Sequencing Center for Infectious Disease"/>
            <person name="Wu L."/>
            <person name="Ma J."/>
        </authorList>
    </citation>
    <scope>NUCLEOTIDE SEQUENCE [LARGE SCALE GENOMIC DNA]</scope>
    <source>
        <strain evidence="2">JCM 12774</strain>
    </source>
</reference>
<organism evidence="1 2">
    <name type="scientific">Paenibacillus motobuensis</name>
    <dbReference type="NCBI Taxonomy" id="295324"/>
    <lineage>
        <taxon>Bacteria</taxon>
        <taxon>Bacillati</taxon>
        <taxon>Bacillota</taxon>
        <taxon>Bacilli</taxon>
        <taxon>Bacillales</taxon>
        <taxon>Paenibacillaceae</taxon>
        <taxon>Paenibacillus</taxon>
    </lineage>
</organism>